<protein>
    <recommendedName>
        <fullName evidence="3">Plasmid stabilization protein</fullName>
    </recommendedName>
</protein>
<dbReference type="EMBL" id="CP002868">
    <property type="protein sequence ID" value="AEJ20404.1"/>
    <property type="molecule type" value="Genomic_DNA"/>
</dbReference>
<dbReference type="STRING" id="744872.Spica_2292"/>
<dbReference type="eggNOG" id="COG3041">
    <property type="taxonomic scope" value="Bacteria"/>
</dbReference>
<dbReference type="Proteomes" id="UP000000503">
    <property type="component" value="Chromosome"/>
</dbReference>
<evidence type="ECO:0000313" key="2">
    <source>
        <dbReference type="Proteomes" id="UP000000503"/>
    </source>
</evidence>
<keyword evidence="2" id="KW-1185">Reference proteome</keyword>
<organism evidence="1 2">
    <name type="scientific">Gracilinema caldarium (strain ATCC 51460 / DSM 7334 / H1)</name>
    <name type="common">Treponema caldarium</name>
    <dbReference type="NCBI Taxonomy" id="744872"/>
    <lineage>
        <taxon>Bacteria</taxon>
        <taxon>Pseudomonadati</taxon>
        <taxon>Spirochaetota</taxon>
        <taxon>Spirochaetia</taxon>
        <taxon>Spirochaetales</taxon>
        <taxon>Breznakiellaceae</taxon>
        <taxon>Gracilinema</taxon>
    </lineage>
</organism>
<reference evidence="2" key="1">
    <citation type="journal article" date="2013" name="Stand. Genomic Sci.">
        <title>Genome sequence of the thermophilic fresh-water bacterium Spirochaeta caldaria type strain (H1(T)), reclassification of Spirochaeta caldaria, Spirochaeta stenostrepta, and Spirochaeta zuelzerae in the genus Treponema as Treponema caldaria comb. nov., Treponema stenostrepta comb. nov., and Treponema zuelzerae comb. nov., and emendation of the genus Treponema.</title>
        <authorList>
            <person name="Abt B."/>
            <person name="Goker M."/>
            <person name="Scheuner C."/>
            <person name="Han C."/>
            <person name="Lu M."/>
            <person name="Misra M."/>
            <person name="Lapidus A."/>
            <person name="Nolan M."/>
            <person name="Lucas S."/>
            <person name="Hammon N."/>
            <person name="Deshpande S."/>
            <person name="Cheng J.F."/>
            <person name="Tapia R."/>
            <person name="Goodwin L.A."/>
            <person name="Pitluck S."/>
            <person name="Liolios K."/>
            <person name="Pagani I."/>
            <person name="Ivanova N."/>
            <person name="Mavromatis K."/>
            <person name="Mikhailova N."/>
            <person name="Huntemann M."/>
            <person name="Pati A."/>
            <person name="Chen A."/>
            <person name="Palaniappan K."/>
            <person name="Land M."/>
            <person name="Hauser L."/>
            <person name="Jeffries C.D."/>
            <person name="Rohde M."/>
            <person name="Spring S."/>
            <person name="Gronow S."/>
            <person name="Detter J.C."/>
            <person name="Bristow J."/>
            <person name="Eisen J.A."/>
            <person name="Markowitz V."/>
            <person name="Hugenholtz P."/>
            <person name="Kyrpides N.C."/>
            <person name="Woyke T."/>
            <person name="Klenk H.P."/>
        </authorList>
    </citation>
    <scope>NUCLEOTIDE SEQUENCE</scope>
    <source>
        <strain evidence="2">ATCC 51460 / DSM 7334 / H1</strain>
    </source>
</reference>
<accession>F8F378</accession>
<name>F8F378_GRAC1</name>
<gene>
    <name evidence="1" type="ordered locus">Spica_2292</name>
</gene>
<proteinExistence type="predicted"/>
<dbReference type="HOGENOM" id="CLU_161929_0_0_12"/>
<dbReference type="RefSeq" id="WP_013969685.1">
    <property type="nucleotide sequence ID" value="NC_015732.1"/>
</dbReference>
<dbReference type="SUPFAM" id="SSF143011">
    <property type="entry name" value="RelE-like"/>
    <property type="match status" value="1"/>
</dbReference>
<dbReference type="AlphaFoldDB" id="F8F378"/>
<sequence>MYNLIFPFSYEEKAKKFLKKHPELQKQYAKVLELIEINPYHPSLRLHKFKTANFEGYSVAINISYRIAIDFLVTEHEIVFINIGDHKEIYGKK</sequence>
<dbReference type="InterPro" id="IPR035093">
    <property type="entry name" value="RelE/ParE_toxin_dom_sf"/>
</dbReference>
<dbReference type="KEGG" id="scd:Spica_2292"/>
<dbReference type="OrthoDB" id="5521312at2"/>
<evidence type="ECO:0008006" key="3">
    <source>
        <dbReference type="Google" id="ProtNLM"/>
    </source>
</evidence>
<dbReference type="Gene3D" id="3.30.2310.20">
    <property type="entry name" value="RelE-like"/>
    <property type="match status" value="1"/>
</dbReference>
<evidence type="ECO:0000313" key="1">
    <source>
        <dbReference type="EMBL" id="AEJ20404.1"/>
    </source>
</evidence>